<reference evidence="2 3" key="1">
    <citation type="submission" date="2018-03" db="EMBL/GenBank/DDBJ databases">
        <title>Genomic Encyclopedia of Archaeal and Bacterial Type Strains, Phase II (KMG-II): from individual species to whole genera.</title>
        <authorList>
            <person name="Goeker M."/>
        </authorList>
    </citation>
    <scope>NUCLEOTIDE SEQUENCE [LARGE SCALE GENOMIC DNA]</scope>
    <source>
        <strain evidence="2 3">DSM 44720</strain>
    </source>
</reference>
<protein>
    <submittedName>
        <fullName evidence="2">Uncharacterized protein</fullName>
    </submittedName>
</protein>
<keyword evidence="1" id="KW-1133">Transmembrane helix</keyword>
<dbReference type="RefSeq" id="WP_106185661.1">
    <property type="nucleotide sequence ID" value="NZ_PVTF01000001.1"/>
</dbReference>
<dbReference type="AlphaFoldDB" id="A0A2T0TLU4"/>
<accession>A0A2T0TLU4</accession>
<evidence type="ECO:0000313" key="3">
    <source>
        <dbReference type="Proteomes" id="UP000239494"/>
    </source>
</evidence>
<dbReference type="OrthoDB" id="3697105at2"/>
<proteinExistence type="predicted"/>
<keyword evidence="1" id="KW-0812">Transmembrane</keyword>
<comment type="caution">
    <text evidence="2">The sequence shown here is derived from an EMBL/GenBank/DDBJ whole genome shotgun (WGS) entry which is preliminary data.</text>
</comment>
<sequence length="154" mass="16136">MTPLLGLVRAGLLALAVGAVAGFVLHRLGAPVGWAAVVAVPIAGLVLLVARLPRGADIAWSPLPAHASGATSVQASTLVSRLDEASRDRDRFATRIRPRLRALADARLRQRGVTTLAEGRALLGEDAYRLLTDPAAAMPTPKALSDLLDRLEAL</sequence>
<feature type="transmembrane region" description="Helical" evidence="1">
    <location>
        <begin position="32"/>
        <end position="50"/>
    </location>
</feature>
<dbReference type="EMBL" id="PVTF01000001">
    <property type="protein sequence ID" value="PRY46680.1"/>
    <property type="molecule type" value="Genomic_DNA"/>
</dbReference>
<organism evidence="2 3">
    <name type="scientific">Umezawaea tangerina</name>
    <dbReference type="NCBI Taxonomy" id="84725"/>
    <lineage>
        <taxon>Bacteria</taxon>
        <taxon>Bacillati</taxon>
        <taxon>Actinomycetota</taxon>
        <taxon>Actinomycetes</taxon>
        <taxon>Pseudonocardiales</taxon>
        <taxon>Pseudonocardiaceae</taxon>
        <taxon>Umezawaea</taxon>
    </lineage>
</organism>
<keyword evidence="1" id="KW-0472">Membrane</keyword>
<evidence type="ECO:0000313" key="2">
    <source>
        <dbReference type="EMBL" id="PRY46680.1"/>
    </source>
</evidence>
<evidence type="ECO:0000256" key="1">
    <source>
        <dbReference type="SAM" id="Phobius"/>
    </source>
</evidence>
<keyword evidence="3" id="KW-1185">Reference proteome</keyword>
<dbReference type="Proteomes" id="UP000239494">
    <property type="component" value="Unassembled WGS sequence"/>
</dbReference>
<name>A0A2T0TLU4_9PSEU</name>
<gene>
    <name evidence="2" type="ORF">CLV43_101959</name>
</gene>